<name>A0A6N9T7C1_9HYPH</name>
<sequence length="70" mass="7681">MSEMKDIFPLGGTQPVHVLKRARISVGYSIDAISVGTGIPAQRLWAIEQGSPPTERELDLLRTIFANALF</sequence>
<evidence type="ECO:0008006" key="3">
    <source>
        <dbReference type="Google" id="ProtNLM"/>
    </source>
</evidence>
<dbReference type="Proteomes" id="UP000469011">
    <property type="component" value="Unassembled WGS sequence"/>
</dbReference>
<keyword evidence="2" id="KW-1185">Reference proteome</keyword>
<accession>A0A6N9T7C1</accession>
<organism evidence="1 2">
    <name type="scientific">Jiella pacifica</name>
    <dbReference type="NCBI Taxonomy" id="2696469"/>
    <lineage>
        <taxon>Bacteria</taxon>
        <taxon>Pseudomonadati</taxon>
        <taxon>Pseudomonadota</taxon>
        <taxon>Alphaproteobacteria</taxon>
        <taxon>Hyphomicrobiales</taxon>
        <taxon>Aurantimonadaceae</taxon>
        <taxon>Jiella</taxon>
    </lineage>
</organism>
<reference evidence="1 2" key="1">
    <citation type="submission" date="2020-01" db="EMBL/GenBank/DDBJ databases">
        <title>Jiella pacifica sp. nov.</title>
        <authorList>
            <person name="Xue Z."/>
            <person name="Zhu S."/>
            <person name="Chen J."/>
            <person name="Yang J."/>
        </authorList>
    </citation>
    <scope>NUCLEOTIDE SEQUENCE [LARGE SCALE GENOMIC DNA]</scope>
    <source>
        <strain evidence="1 2">40Bstr34</strain>
    </source>
</reference>
<evidence type="ECO:0000313" key="2">
    <source>
        <dbReference type="Proteomes" id="UP000469011"/>
    </source>
</evidence>
<comment type="caution">
    <text evidence="1">The sequence shown here is derived from an EMBL/GenBank/DDBJ whole genome shotgun (WGS) entry which is preliminary data.</text>
</comment>
<dbReference type="AlphaFoldDB" id="A0A6N9T7C1"/>
<gene>
    <name evidence="1" type="ORF">GTK09_23080</name>
</gene>
<protein>
    <recommendedName>
        <fullName evidence="3">XRE family transcriptional regulator</fullName>
    </recommendedName>
</protein>
<proteinExistence type="predicted"/>
<evidence type="ECO:0000313" key="1">
    <source>
        <dbReference type="EMBL" id="NDW07307.1"/>
    </source>
</evidence>
<dbReference type="RefSeq" id="WP_163465765.1">
    <property type="nucleotide sequence ID" value="NZ_JAAAMG010000027.1"/>
</dbReference>
<dbReference type="EMBL" id="JAAAMG010000027">
    <property type="protein sequence ID" value="NDW07307.1"/>
    <property type="molecule type" value="Genomic_DNA"/>
</dbReference>